<dbReference type="AlphaFoldDB" id="A0AAV4CHH5"/>
<dbReference type="EMBL" id="BLXT01006392">
    <property type="protein sequence ID" value="GFO31403.1"/>
    <property type="molecule type" value="Genomic_DNA"/>
</dbReference>
<keyword evidence="2" id="KW-1185">Reference proteome</keyword>
<accession>A0AAV4CHH5</accession>
<reference evidence="1 2" key="1">
    <citation type="journal article" date="2021" name="Elife">
        <title>Chloroplast acquisition without the gene transfer in kleptoplastic sea slugs, Plakobranchus ocellatus.</title>
        <authorList>
            <person name="Maeda T."/>
            <person name="Takahashi S."/>
            <person name="Yoshida T."/>
            <person name="Shimamura S."/>
            <person name="Takaki Y."/>
            <person name="Nagai Y."/>
            <person name="Toyoda A."/>
            <person name="Suzuki Y."/>
            <person name="Arimoto A."/>
            <person name="Ishii H."/>
            <person name="Satoh N."/>
            <person name="Nishiyama T."/>
            <person name="Hasebe M."/>
            <person name="Maruyama T."/>
            <person name="Minagawa J."/>
            <person name="Obokata J."/>
            <person name="Shigenobu S."/>
        </authorList>
    </citation>
    <scope>NUCLEOTIDE SEQUENCE [LARGE SCALE GENOMIC DNA]</scope>
</reference>
<organism evidence="1 2">
    <name type="scientific">Plakobranchus ocellatus</name>
    <dbReference type="NCBI Taxonomy" id="259542"/>
    <lineage>
        <taxon>Eukaryota</taxon>
        <taxon>Metazoa</taxon>
        <taxon>Spiralia</taxon>
        <taxon>Lophotrochozoa</taxon>
        <taxon>Mollusca</taxon>
        <taxon>Gastropoda</taxon>
        <taxon>Heterobranchia</taxon>
        <taxon>Euthyneura</taxon>
        <taxon>Panpulmonata</taxon>
        <taxon>Sacoglossa</taxon>
        <taxon>Placobranchoidea</taxon>
        <taxon>Plakobranchidae</taxon>
        <taxon>Plakobranchus</taxon>
    </lineage>
</organism>
<evidence type="ECO:0000313" key="2">
    <source>
        <dbReference type="Proteomes" id="UP000735302"/>
    </source>
</evidence>
<comment type="caution">
    <text evidence="1">The sequence shown here is derived from an EMBL/GenBank/DDBJ whole genome shotgun (WGS) entry which is preliminary data.</text>
</comment>
<dbReference type="Proteomes" id="UP000735302">
    <property type="component" value="Unassembled WGS sequence"/>
</dbReference>
<gene>
    <name evidence="1" type="ORF">PoB_005790800</name>
</gene>
<evidence type="ECO:0000313" key="1">
    <source>
        <dbReference type="EMBL" id="GFO31403.1"/>
    </source>
</evidence>
<protein>
    <submittedName>
        <fullName evidence="1">Uncharacterized protein</fullName>
    </submittedName>
</protein>
<name>A0AAV4CHH5_9GAST</name>
<proteinExistence type="predicted"/>
<sequence>MLPAHPHKDLVPPYGVNISALAFAWSGRSFAIASFCDTLSCRNVYLPWRGVGKVASESALRSASEITLFWTVYIQKPKLPWLRATLQELRTSSLICLP</sequence>